<evidence type="ECO:0000256" key="1">
    <source>
        <dbReference type="ARBA" id="ARBA00004117"/>
    </source>
</evidence>
<dbReference type="EMBL" id="PYKB01000942">
    <property type="protein sequence ID" value="TGC89452.1"/>
    <property type="molecule type" value="Genomic_DNA"/>
</dbReference>
<dbReference type="InterPro" id="IPR019776">
    <property type="entry name" value="Flagellar_basal_body_rod_CS"/>
</dbReference>
<dbReference type="GO" id="GO:0009425">
    <property type="term" value="C:bacterial-type flagellum basal body"/>
    <property type="evidence" value="ECO:0007669"/>
    <property type="project" value="UniProtKB-SubCell"/>
</dbReference>
<dbReference type="PANTHER" id="PTHR30435">
    <property type="entry name" value="FLAGELLAR PROTEIN"/>
    <property type="match status" value="1"/>
</dbReference>
<proteinExistence type="inferred from homology"/>
<evidence type="ECO:0000313" key="5">
    <source>
        <dbReference type="EMBL" id="TGC89452.1"/>
    </source>
</evidence>
<dbReference type="InterPro" id="IPR001444">
    <property type="entry name" value="Flag_bb_rod_N"/>
</dbReference>
<evidence type="ECO:0000259" key="4">
    <source>
        <dbReference type="Pfam" id="PF00460"/>
    </source>
</evidence>
<comment type="subcellular location">
    <subcellularLocation>
        <location evidence="1">Bacterial flagellum basal body</location>
    </subcellularLocation>
</comment>
<protein>
    <submittedName>
        <fullName evidence="5">Flagellar basal body rod protein FlgG</fullName>
    </submittedName>
</protein>
<organism evidence="5 6">
    <name type="scientific">Salmonella enterica subsp. enterica serovar Wilhelmsburg</name>
    <dbReference type="NCBI Taxonomy" id="1960126"/>
    <lineage>
        <taxon>Bacteria</taxon>
        <taxon>Pseudomonadati</taxon>
        <taxon>Pseudomonadota</taxon>
        <taxon>Gammaproteobacteria</taxon>
        <taxon>Enterobacterales</taxon>
        <taxon>Enterobacteriaceae</taxon>
        <taxon>Salmonella</taxon>
    </lineage>
</organism>
<feature type="non-terminal residue" evidence="5">
    <location>
        <position position="49"/>
    </location>
</feature>
<accession>A0A659QXB0</accession>
<evidence type="ECO:0000256" key="3">
    <source>
        <dbReference type="ARBA" id="ARBA00023143"/>
    </source>
</evidence>
<comment type="similarity">
    <text evidence="2">Belongs to the flagella basal body rod proteins family.</text>
</comment>
<keyword evidence="5" id="KW-0966">Cell projection</keyword>
<dbReference type="GO" id="GO:0071978">
    <property type="term" value="P:bacterial-type flagellum-dependent swarming motility"/>
    <property type="evidence" value="ECO:0007669"/>
    <property type="project" value="TreeGrafter"/>
</dbReference>
<dbReference type="AlphaFoldDB" id="A0A659QXB0"/>
<dbReference type="PROSITE" id="PS00588">
    <property type="entry name" value="FLAGELLA_BB_ROD"/>
    <property type="match status" value="1"/>
</dbReference>
<gene>
    <name evidence="5" type="primary">flgG</name>
    <name evidence="5" type="ORF">C9F09_15560</name>
</gene>
<evidence type="ECO:0000313" key="6">
    <source>
        <dbReference type="Proteomes" id="UP000298491"/>
    </source>
</evidence>
<dbReference type="Pfam" id="PF00460">
    <property type="entry name" value="Flg_bb_rod"/>
    <property type="match status" value="1"/>
</dbReference>
<dbReference type="Proteomes" id="UP000298491">
    <property type="component" value="Unassembled WGS sequence"/>
</dbReference>
<comment type="caution">
    <text evidence="5">The sequence shown here is derived from an EMBL/GenBank/DDBJ whole genome shotgun (WGS) entry which is preliminary data.</text>
</comment>
<feature type="domain" description="Flagellar basal body rod protein N-terminal" evidence="4">
    <location>
        <begin position="7"/>
        <end position="35"/>
    </location>
</feature>
<sequence>MISSLWIAKTGLDAQQTNMDVIANNLANVSTNGFKRQRAVFEDLLYPVS</sequence>
<keyword evidence="5" id="KW-0282">Flagellum</keyword>
<name>A0A659QXB0_SALET</name>
<dbReference type="PANTHER" id="PTHR30435:SF19">
    <property type="entry name" value="FLAGELLAR BASAL-BODY ROD PROTEIN FLGG"/>
    <property type="match status" value="1"/>
</dbReference>
<keyword evidence="5" id="KW-0969">Cilium</keyword>
<evidence type="ECO:0000256" key="2">
    <source>
        <dbReference type="ARBA" id="ARBA00009677"/>
    </source>
</evidence>
<reference evidence="5 6" key="1">
    <citation type="submission" date="2018-03" db="EMBL/GenBank/DDBJ databases">
        <title>Non-Typhoidal Salmonella genome sequencing and assembly.</title>
        <authorList>
            <person name="Matchawe C."/>
        </authorList>
    </citation>
    <scope>NUCLEOTIDE SEQUENCE [LARGE SCALE GENOMIC DNA]</scope>
    <source>
        <strain evidence="5 6">35dea</strain>
    </source>
</reference>
<keyword evidence="3" id="KW-0975">Bacterial flagellum</keyword>